<feature type="region of interest" description="Disordered" evidence="4">
    <location>
        <begin position="75"/>
        <end position="109"/>
    </location>
</feature>
<dbReference type="FunFam" id="1.10.10.1410:FF:000002">
    <property type="entry name" value="60S acidic ribosomal protein P2"/>
    <property type="match status" value="1"/>
</dbReference>
<name>Q9SMI4_CYAPA</name>
<dbReference type="HAMAP" id="MF_01478">
    <property type="entry name" value="Ribosomal_L12_arch"/>
    <property type="match status" value="1"/>
</dbReference>
<dbReference type="GO" id="GO:0003735">
    <property type="term" value="F:structural constituent of ribosome"/>
    <property type="evidence" value="ECO:0007669"/>
    <property type="project" value="InterPro"/>
</dbReference>
<dbReference type="AlphaFoldDB" id="Q9SMI4"/>
<dbReference type="Pfam" id="PF00428">
    <property type="entry name" value="Ribosomal_60s"/>
    <property type="match status" value="1"/>
</dbReference>
<dbReference type="EMBL" id="AJ011716">
    <property type="protein sequence ID" value="CAB57310.1"/>
    <property type="molecule type" value="mRNA"/>
</dbReference>
<keyword evidence="3" id="KW-0687">Ribonucleoprotein</keyword>
<evidence type="ECO:0000313" key="5">
    <source>
        <dbReference type="EMBL" id="CAB57310.1"/>
    </source>
</evidence>
<dbReference type="InterPro" id="IPR038716">
    <property type="entry name" value="P1/P2_N_sf"/>
</dbReference>
<dbReference type="CDD" id="cd05833">
    <property type="entry name" value="Ribosomal_P2"/>
    <property type="match status" value="1"/>
</dbReference>
<comment type="similarity">
    <text evidence="1">Belongs to the eukaryotic ribosomal protein P1/P2 family.</text>
</comment>
<dbReference type="GO" id="GO:0002182">
    <property type="term" value="P:cytoplasmic translational elongation"/>
    <property type="evidence" value="ECO:0007669"/>
    <property type="project" value="InterPro"/>
</dbReference>
<proteinExistence type="evidence at transcript level"/>
<sequence length="109" mass="10911">MKHVAAYLLLNLAGNEHPSAADIKKLLDSAGVAADDAKLKAFLATVEGKNVAELISKGKGKLASVAVAAAPAAGAAAPAAGGAAPAAAKKEEKKEEEEEETDMGLSLFD</sequence>
<accession>Q9SMI4</accession>
<evidence type="ECO:0000256" key="4">
    <source>
        <dbReference type="SAM" id="MobiDB-lite"/>
    </source>
</evidence>
<dbReference type="Gene3D" id="1.10.10.1410">
    <property type="match status" value="1"/>
</dbReference>
<dbReference type="InterPro" id="IPR027534">
    <property type="entry name" value="Ribosomal_P1/P2"/>
</dbReference>
<dbReference type="PANTHER" id="PTHR21141:SF5">
    <property type="entry name" value="LARGE RIBOSOMAL SUBUNIT PROTEIN P2"/>
    <property type="match status" value="1"/>
</dbReference>
<organism evidence="5">
    <name type="scientific">Cyanophora paradoxa</name>
    <dbReference type="NCBI Taxonomy" id="2762"/>
    <lineage>
        <taxon>Eukaryota</taxon>
        <taxon>Glaucocystophyceae</taxon>
        <taxon>Cyanophorales</taxon>
        <taxon>Cyanophoraceae</taxon>
        <taxon>Cyanophora</taxon>
    </lineage>
</organism>
<dbReference type="PANTHER" id="PTHR21141">
    <property type="entry name" value="60S ACIDIC RIBOSOMAL PROTEIN FAMILY MEMBER"/>
    <property type="match status" value="1"/>
</dbReference>
<gene>
    <name evidence="5" type="primary">rpp2</name>
</gene>
<evidence type="ECO:0000256" key="1">
    <source>
        <dbReference type="ARBA" id="ARBA00005436"/>
    </source>
</evidence>
<protein>
    <submittedName>
        <fullName evidence="5">60S acidic ribosomal protein P2</fullName>
    </submittedName>
</protein>
<dbReference type="GO" id="GO:0022625">
    <property type="term" value="C:cytosolic large ribosomal subunit"/>
    <property type="evidence" value="ECO:0007669"/>
    <property type="project" value="InterPro"/>
</dbReference>
<keyword evidence="2 5" id="KW-0689">Ribosomal protein</keyword>
<reference evidence="5" key="1">
    <citation type="submission" date="1998-10" db="EMBL/GenBank/DDBJ databases">
        <title>Characterization of a Cyanophora paradoxa ribosomal P2 protein cDNA and phylogenetic analysis of ribosomal proteins.</title>
        <authorList>
            <person name="Nickol A.A."/>
            <person name="Mueller N.E."/>
            <person name="Schenk H.E.A."/>
        </authorList>
    </citation>
    <scope>NUCLEOTIDE SEQUENCE</scope>
    <source>
        <strain evidence="5">Pringsheim B 29.80</strain>
    </source>
</reference>
<feature type="compositionally biased region" description="Low complexity" evidence="4">
    <location>
        <begin position="75"/>
        <end position="87"/>
    </location>
</feature>
<dbReference type="InterPro" id="IPR044076">
    <property type="entry name" value="Ribosomal_P2"/>
</dbReference>
<evidence type="ECO:0000256" key="3">
    <source>
        <dbReference type="ARBA" id="ARBA00023274"/>
    </source>
</evidence>
<evidence type="ECO:0000256" key="2">
    <source>
        <dbReference type="ARBA" id="ARBA00022980"/>
    </source>
</evidence>